<dbReference type="Proteomes" id="UP000308197">
    <property type="component" value="Unassembled WGS sequence"/>
</dbReference>
<proteinExistence type="predicted"/>
<keyword evidence="4" id="KW-1185">Reference proteome</keyword>
<dbReference type="PROSITE" id="PS50231">
    <property type="entry name" value="RICIN_B_LECTIN"/>
    <property type="match status" value="1"/>
</dbReference>
<accession>A0A5C3NW74</accession>
<protein>
    <recommendedName>
        <fullName evidence="2">Ricin B lectin domain-containing protein</fullName>
    </recommendedName>
</protein>
<dbReference type="CDD" id="cd00161">
    <property type="entry name" value="beta-trefoil_Ricin-like"/>
    <property type="match status" value="1"/>
</dbReference>
<dbReference type="InterPro" id="IPR035992">
    <property type="entry name" value="Ricin_B-like_lectins"/>
</dbReference>
<evidence type="ECO:0000313" key="4">
    <source>
        <dbReference type="Proteomes" id="UP000308197"/>
    </source>
</evidence>
<organism evidence="3 4">
    <name type="scientific">Polyporus arcularius HHB13444</name>
    <dbReference type="NCBI Taxonomy" id="1314778"/>
    <lineage>
        <taxon>Eukaryota</taxon>
        <taxon>Fungi</taxon>
        <taxon>Dikarya</taxon>
        <taxon>Basidiomycota</taxon>
        <taxon>Agaricomycotina</taxon>
        <taxon>Agaricomycetes</taxon>
        <taxon>Polyporales</taxon>
        <taxon>Polyporaceae</taxon>
        <taxon>Polyporus</taxon>
    </lineage>
</organism>
<evidence type="ECO:0000259" key="2">
    <source>
        <dbReference type="Pfam" id="PF00652"/>
    </source>
</evidence>
<evidence type="ECO:0000256" key="1">
    <source>
        <dbReference type="SAM" id="SignalP"/>
    </source>
</evidence>
<dbReference type="EMBL" id="ML211813">
    <property type="protein sequence ID" value="TFK80260.1"/>
    <property type="molecule type" value="Genomic_DNA"/>
</dbReference>
<evidence type="ECO:0000313" key="3">
    <source>
        <dbReference type="EMBL" id="TFK80260.1"/>
    </source>
</evidence>
<dbReference type="AlphaFoldDB" id="A0A5C3NW74"/>
<name>A0A5C3NW74_9APHY</name>
<dbReference type="SUPFAM" id="SSF50370">
    <property type="entry name" value="Ricin B-like lectins"/>
    <property type="match status" value="1"/>
</dbReference>
<keyword evidence="1" id="KW-0732">Signal</keyword>
<dbReference type="InterPro" id="IPR000772">
    <property type="entry name" value="Ricin_B_lectin"/>
</dbReference>
<dbReference type="Gene3D" id="2.80.10.50">
    <property type="match status" value="1"/>
</dbReference>
<feature type="signal peptide" evidence="1">
    <location>
        <begin position="1"/>
        <end position="18"/>
    </location>
</feature>
<dbReference type="InParanoid" id="A0A5C3NW74"/>
<gene>
    <name evidence="3" type="ORF">K466DRAFT_667761</name>
</gene>
<reference evidence="3 4" key="1">
    <citation type="journal article" date="2019" name="Nat. Ecol. Evol.">
        <title>Megaphylogeny resolves global patterns of mushroom evolution.</title>
        <authorList>
            <person name="Varga T."/>
            <person name="Krizsan K."/>
            <person name="Foldi C."/>
            <person name="Dima B."/>
            <person name="Sanchez-Garcia M."/>
            <person name="Sanchez-Ramirez S."/>
            <person name="Szollosi G.J."/>
            <person name="Szarkandi J.G."/>
            <person name="Papp V."/>
            <person name="Albert L."/>
            <person name="Andreopoulos W."/>
            <person name="Angelini C."/>
            <person name="Antonin V."/>
            <person name="Barry K.W."/>
            <person name="Bougher N.L."/>
            <person name="Buchanan P."/>
            <person name="Buyck B."/>
            <person name="Bense V."/>
            <person name="Catcheside P."/>
            <person name="Chovatia M."/>
            <person name="Cooper J."/>
            <person name="Damon W."/>
            <person name="Desjardin D."/>
            <person name="Finy P."/>
            <person name="Geml J."/>
            <person name="Haridas S."/>
            <person name="Hughes K."/>
            <person name="Justo A."/>
            <person name="Karasinski D."/>
            <person name="Kautmanova I."/>
            <person name="Kiss B."/>
            <person name="Kocsube S."/>
            <person name="Kotiranta H."/>
            <person name="LaButti K.M."/>
            <person name="Lechner B.E."/>
            <person name="Liimatainen K."/>
            <person name="Lipzen A."/>
            <person name="Lukacs Z."/>
            <person name="Mihaltcheva S."/>
            <person name="Morgado L.N."/>
            <person name="Niskanen T."/>
            <person name="Noordeloos M.E."/>
            <person name="Ohm R.A."/>
            <person name="Ortiz-Santana B."/>
            <person name="Ovrebo C."/>
            <person name="Racz N."/>
            <person name="Riley R."/>
            <person name="Savchenko A."/>
            <person name="Shiryaev A."/>
            <person name="Soop K."/>
            <person name="Spirin V."/>
            <person name="Szebenyi C."/>
            <person name="Tomsovsky M."/>
            <person name="Tulloss R.E."/>
            <person name="Uehling J."/>
            <person name="Grigoriev I.V."/>
            <person name="Vagvolgyi C."/>
            <person name="Papp T."/>
            <person name="Martin F.M."/>
            <person name="Miettinen O."/>
            <person name="Hibbett D.S."/>
            <person name="Nagy L.G."/>
        </authorList>
    </citation>
    <scope>NUCLEOTIDE SEQUENCE [LARGE SCALE GENOMIC DNA]</scope>
    <source>
        <strain evidence="3 4">HHB13444</strain>
    </source>
</reference>
<dbReference type="Pfam" id="PF00652">
    <property type="entry name" value="Ricin_B_lectin"/>
    <property type="match status" value="1"/>
</dbReference>
<feature type="chain" id="PRO_5022805131" description="Ricin B lectin domain-containing protein" evidence="1">
    <location>
        <begin position="19"/>
        <end position="146"/>
    </location>
</feature>
<sequence>MRAFSIATILAAVAVAHALPFQRRTTLDVAATLEAQPRDDTATRALTATTIKTSSGKCLSVDPLSGDFRENLTPVTFADCDGSANQQWDVITAGKHQNTPGQANIVSTLTNACLNFDPRRAAGNQVLLFSCGGRADGGASRPLSTC</sequence>
<feature type="domain" description="Ricin B lectin" evidence="2">
    <location>
        <begin position="49"/>
        <end position="133"/>
    </location>
</feature>